<feature type="domain" description="Carrier" evidence="7">
    <location>
        <begin position="924"/>
        <end position="999"/>
    </location>
</feature>
<evidence type="ECO:0000259" key="8">
    <source>
        <dbReference type="PROSITE" id="PS52004"/>
    </source>
</evidence>
<keyword evidence="2" id="KW-0597">Phosphoprotein</keyword>
<dbReference type="InterPro" id="IPR016036">
    <property type="entry name" value="Malonyl_transacylase_ACP-bd"/>
</dbReference>
<dbReference type="SMART" id="SM00827">
    <property type="entry name" value="PKS_AT"/>
    <property type="match status" value="1"/>
</dbReference>
<feature type="domain" description="Ketosynthase family 3 (KS3)" evidence="8">
    <location>
        <begin position="6"/>
        <end position="431"/>
    </location>
</feature>
<dbReference type="InterPro" id="IPR050091">
    <property type="entry name" value="PKS_NRPS_Biosynth_Enz"/>
</dbReference>
<keyword evidence="3" id="KW-0808">Transferase</keyword>
<dbReference type="PROSITE" id="PS00606">
    <property type="entry name" value="KS3_1"/>
    <property type="match status" value="1"/>
</dbReference>
<evidence type="ECO:0000256" key="1">
    <source>
        <dbReference type="ARBA" id="ARBA00022450"/>
    </source>
</evidence>
<dbReference type="PROSITE" id="PS52004">
    <property type="entry name" value="KS3_2"/>
    <property type="match status" value="1"/>
</dbReference>
<dbReference type="EMBL" id="JBEZNA010000134">
    <property type="protein sequence ID" value="MEU9581611.1"/>
    <property type="molecule type" value="Genomic_DNA"/>
</dbReference>
<feature type="region of interest" description="Disordered" evidence="6">
    <location>
        <begin position="894"/>
        <end position="929"/>
    </location>
</feature>
<keyword evidence="5" id="KW-0012">Acyltransferase</keyword>
<name>A0ABV3EZU4_9ACTN</name>
<dbReference type="PROSITE" id="PS50075">
    <property type="entry name" value="CARRIER"/>
    <property type="match status" value="1"/>
</dbReference>
<dbReference type="SMART" id="SM00823">
    <property type="entry name" value="PKS_PP"/>
    <property type="match status" value="1"/>
</dbReference>
<dbReference type="InterPro" id="IPR016039">
    <property type="entry name" value="Thiolase-like"/>
</dbReference>
<gene>
    <name evidence="9" type="ORF">AB0D95_30845</name>
</gene>
<dbReference type="Pfam" id="PF00698">
    <property type="entry name" value="Acyl_transf_1"/>
    <property type="match status" value="1"/>
</dbReference>
<dbReference type="Proteomes" id="UP001551584">
    <property type="component" value="Unassembled WGS sequence"/>
</dbReference>
<evidence type="ECO:0000256" key="5">
    <source>
        <dbReference type="ARBA" id="ARBA00023315"/>
    </source>
</evidence>
<dbReference type="PROSITE" id="PS00012">
    <property type="entry name" value="PHOSPHOPANTETHEINE"/>
    <property type="match status" value="1"/>
</dbReference>
<reference evidence="9 10" key="1">
    <citation type="submission" date="2024-06" db="EMBL/GenBank/DDBJ databases">
        <title>The Natural Products Discovery Center: Release of the First 8490 Sequenced Strains for Exploring Actinobacteria Biosynthetic Diversity.</title>
        <authorList>
            <person name="Kalkreuter E."/>
            <person name="Kautsar S.A."/>
            <person name="Yang D."/>
            <person name="Bader C.D."/>
            <person name="Teijaro C.N."/>
            <person name="Fluegel L."/>
            <person name="Davis C.M."/>
            <person name="Simpson J.R."/>
            <person name="Lauterbach L."/>
            <person name="Steele A.D."/>
            <person name="Gui C."/>
            <person name="Meng S."/>
            <person name="Li G."/>
            <person name="Viehrig K."/>
            <person name="Ye F."/>
            <person name="Su P."/>
            <person name="Kiefer A.F."/>
            <person name="Nichols A."/>
            <person name="Cepeda A.J."/>
            <person name="Yan W."/>
            <person name="Fan B."/>
            <person name="Jiang Y."/>
            <person name="Adhikari A."/>
            <person name="Zheng C.-J."/>
            <person name="Schuster L."/>
            <person name="Cowan T.M."/>
            <person name="Smanski M.J."/>
            <person name="Chevrette M.G."/>
            <person name="De Carvalho L.P.S."/>
            <person name="Shen B."/>
        </authorList>
    </citation>
    <scope>NUCLEOTIDE SEQUENCE [LARGE SCALE GENOMIC DNA]</scope>
    <source>
        <strain evidence="9 10">NPDC048117</strain>
    </source>
</reference>
<dbReference type="SUPFAM" id="SSF47336">
    <property type="entry name" value="ACP-like"/>
    <property type="match status" value="1"/>
</dbReference>
<dbReference type="PANTHER" id="PTHR43775:SF37">
    <property type="entry name" value="SI:DKEY-61P9.11"/>
    <property type="match status" value="1"/>
</dbReference>
<dbReference type="InterPro" id="IPR020806">
    <property type="entry name" value="PKS_PP-bd"/>
</dbReference>
<dbReference type="Gene3D" id="3.30.70.3290">
    <property type="match status" value="1"/>
</dbReference>
<comment type="caution">
    <text evidence="9">The sequence shown here is derived from an EMBL/GenBank/DDBJ whole genome shotgun (WGS) entry which is preliminary data.</text>
</comment>
<sequence length="1008" mass="103220">MSRDRSLDIAVTGIAARFPGAPDLAAWWEAVLAGEVLTRRYERADLVGAGVDPRLVDDPDHVPVHGHLDDADRFENELFRVSPREAEMMDPQHRLMLETAWAALEDAGCAPRSPRLPTTAVFATASSSGYLRSMVASGLLDPLTLEDALHGTEPDFMASLISYRLGLTGPAIAVQTACSSSLVAVHLAAQALQNGDCDQALVVGAGIAHPQHGHLHVPGGIHSATGECRPFDAEADGVVSGSGVAAVVLRRLADTEEEPGPRPYGVLLGTAVNNDGSAKAGYYAPSVDGQEAVIRAAVAAADVPADSIGYLEAHATGTRVGDPIEWAAASAGYGGLGAPPRSIAVGALKATTGHLDNAAGVASLIKTLLVVKEGVIPPVAGFRRLNPLLETDGSPLYVPAEAVAWPGPGPRRAAVSSFGVGGTNAHVIVEQPPAPPRRGAPAPAGTGHLLLLSAQDPAALDRTADRLATHLERQAADTADAVARGAGDGGTAEPVGLGDVAVTLATGRAELPARLAVTARDAAEAAERLRTGRHAARATAPGTPAPVVLLFPGQGAQRPGMALPLRDALPGFGAALEECLAAFPEDVVDEVRRALLDPGFPAERLAATDLAQPALFAVEYAAARALRALGLAPVALAGHSLGEITAIAVAGGLAPADAARLVTARGRAMAACPPGAMIALECDPATALALAEESGLHLELAAHNTPESCVLAGPAEEADRFLDRIGGRVHARRLRTGHAFHSALIEPALPKLEAVLEELAPRCTTLPVAANRTGELLPPGSALFAEHYVDQARGTVRFAESLAAVARRYPGAVAVEAGPGRALSAMAAAAGLTPVPLCGGRTDRPAEETLAALGTLWTLGQPLSTAALCGPGEPVHLPGYPFAGPRWIAPEAAARQAPPAPEPAAATAGAAATGAAADPAGEPERPGDPGRVLAALWADLLGRTELADDADFFALGGDSLLTTHLARRIKLELGVTVPIREMFMARTLGRQREIVRDLLAARDAVPAG</sequence>
<dbReference type="InterPro" id="IPR001227">
    <property type="entry name" value="Ac_transferase_dom_sf"/>
</dbReference>
<dbReference type="Pfam" id="PF00109">
    <property type="entry name" value="ketoacyl-synt"/>
    <property type="match status" value="1"/>
</dbReference>
<evidence type="ECO:0000313" key="10">
    <source>
        <dbReference type="Proteomes" id="UP001551584"/>
    </source>
</evidence>
<accession>A0ABV3EZU4</accession>
<dbReference type="InterPro" id="IPR006162">
    <property type="entry name" value="Ppantetheine_attach_site"/>
</dbReference>
<feature type="compositionally biased region" description="Low complexity" evidence="6">
    <location>
        <begin position="894"/>
        <end position="920"/>
    </location>
</feature>
<dbReference type="InterPro" id="IPR014030">
    <property type="entry name" value="Ketoacyl_synth_N"/>
</dbReference>
<dbReference type="InterPro" id="IPR009081">
    <property type="entry name" value="PP-bd_ACP"/>
</dbReference>
<evidence type="ECO:0000256" key="6">
    <source>
        <dbReference type="SAM" id="MobiDB-lite"/>
    </source>
</evidence>
<dbReference type="SUPFAM" id="SSF53901">
    <property type="entry name" value="Thiolase-like"/>
    <property type="match status" value="1"/>
</dbReference>
<keyword evidence="4" id="KW-0045">Antibiotic biosynthesis</keyword>
<evidence type="ECO:0000259" key="7">
    <source>
        <dbReference type="PROSITE" id="PS50075"/>
    </source>
</evidence>
<dbReference type="InterPro" id="IPR020841">
    <property type="entry name" value="PKS_Beta-ketoAc_synthase_dom"/>
</dbReference>
<dbReference type="InterPro" id="IPR032821">
    <property type="entry name" value="PKS_assoc"/>
</dbReference>
<dbReference type="InterPro" id="IPR036736">
    <property type="entry name" value="ACP-like_sf"/>
</dbReference>
<dbReference type="SUPFAM" id="SSF52151">
    <property type="entry name" value="FabD/lysophospholipase-like"/>
    <property type="match status" value="1"/>
</dbReference>
<dbReference type="InterPro" id="IPR014031">
    <property type="entry name" value="Ketoacyl_synth_C"/>
</dbReference>
<dbReference type="InterPro" id="IPR016035">
    <property type="entry name" value="Acyl_Trfase/lysoPLipase"/>
</dbReference>
<keyword evidence="1" id="KW-0596">Phosphopantetheine</keyword>
<protein>
    <submittedName>
        <fullName evidence="9">Beta-ketoacyl synthase N-terminal-like domain-containing protein</fullName>
    </submittedName>
</protein>
<dbReference type="Pfam" id="PF02801">
    <property type="entry name" value="Ketoacyl-synt_C"/>
    <property type="match status" value="1"/>
</dbReference>
<dbReference type="SMART" id="SM00825">
    <property type="entry name" value="PKS_KS"/>
    <property type="match status" value="1"/>
</dbReference>
<dbReference type="RefSeq" id="WP_359278401.1">
    <property type="nucleotide sequence ID" value="NZ_JBEZNA010000134.1"/>
</dbReference>
<dbReference type="Gene3D" id="3.40.47.10">
    <property type="match status" value="1"/>
</dbReference>
<dbReference type="Gene3D" id="3.40.366.10">
    <property type="entry name" value="Malonyl-Coenzyme A Acyl Carrier Protein, domain 2"/>
    <property type="match status" value="1"/>
</dbReference>
<organism evidence="9 10">
    <name type="scientific">Streptomyces chilikensis</name>
    <dbReference type="NCBI Taxonomy" id="1194079"/>
    <lineage>
        <taxon>Bacteria</taxon>
        <taxon>Bacillati</taxon>
        <taxon>Actinomycetota</taxon>
        <taxon>Actinomycetes</taxon>
        <taxon>Kitasatosporales</taxon>
        <taxon>Streptomycetaceae</taxon>
        <taxon>Streptomyces</taxon>
    </lineage>
</organism>
<dbReference type="CDD" id="cd00833">
    <property type="entry name" value="PKS"/>
    <property type="match status" value="1"/>
</dbReference>
<evidence type="ECO:0000256" key="4">
    <source>
        <dbReference type="ARBA" id="ARBA00023194"/>
    </source>
</evidence>
<dbReference type="Pfam" id="PF00550">
    <property type="entry name" value="PP-binding"/>
    <property type="match status" value="1"/>
</dbReference>
<keyword evidence="10" id="KW-1185">Reference proteome</keyword>
<evidence type="ECO:0000256" key="3">
    <source>
        <dbReference type="ARBA" id="ARBA00022679"/>
    </source>
</evidence>
<evidence type="ECO:0000256" key="2">
    <source>
        <dbReference type="ARBA" id="ARBA00022553"/>
    </source>
</evidence>
<dbReference type="InterPro" id="IPR018201">
    <property type="entry name" value="Ketoacyl_synth_AS"/>
</dbReference>
<dbReference type="InterPro" id="IPR014043">
    <property type="entry name" value="Acyl_transferase_dom"/>
</dbReference>
<proteinExistence type="predicted"/>
<dbReference type="PANTHER" id="PTHR43775">
    <property type="entry name" value="FATTY ACID SYNTHASE"/>
    <property type="match status" value="1"/>
</dbReference>
<dbReference type="Pfam" id="PF16197">
    <property type="entry name" value="KAsynt_C_assoc"/>
    <property type="match status" value="1"/>
</dbReference>
<dbReference type="SUPFAM" id="SSF55048">
    <property type="entry name" value="Probable ACP-binding domain of malonyl-CoA ACP transacylase"/>
    <property type="match status" value="1"/>
</dbReference>
<evidence type="ECO:0000313" key="9">
    <source>
        <dbReference type="EMBL" id="MEU9581611.1"/>
    </source>
</evidence>
<dbReference type="Gene3D" id="1.10.1200.10">
    <property type="entry name" value="ACP-like"/>
    <property type="match status" value="1"/>
</dbReference>